<sequence length="107" mass="11419">MLKACMSSFEHQGCQRLFERLFLTVPESPSVQLPAQRESFHLPGKPAVAWETADSDLSGSPAPGPSACWEQAARAWGLPGTVTGLAFGAEGEQSSSHPALMPRNVPE</sequence>
<dbReference type="EMBL" id="JAINUF010000013">
    <property type="protein sequence ID" value="KAJ8343437.1"/>
    <property type="molecule type" value="Genomic_DNA"/>
</dbReference>
<evidence type="ECO:0000256" key="1">
    <source>
        <dbReference type="SAM" id="MobiDB-lite"/>
    </source>
</evidence>
<protein>
    <submittedName>
        <fullName evidence="2">Uncharacterized protein</fullName>
    </submittedName>
</protein>
<dbReference type="AlphaFoldDB" id="A0A9Q1IKX6"/>
<reference evidence="2" key="1">
    <citation type="journal article" date="2023" name="Science">
        <title>Genome structures resolve the early diversification of teleost fishes.</title>
        <authorList>
            <person name="Parey E."/>
            <person name="Louis A."/>
            <person name="Montfort J."/>
            <person name="Bouchez O."/>
            <person name="Roques C."/>
            <person name="Iampietro C."/>
            <person name="Lluch J."/>
            <person name="Castinel A."/>
            <person name="Donnadieu C."/>
            <person name="Desvignes T."/>
            <person name="Floi Bucao C."/>
            <person name="Jouanno E."/>
            <person name="Wen M."/>
            <person name="Mejri S."/>
            <person name="Dirks R."/>
            <person name="Jansen H."/>
            <person name="Henkel C."/>
            <person name="Chen W.J."/>
            <person name="Zahm M."/>
            <person name="Cabau C."/>
            <person name="Klopp C."/>
            <person name="Thompson A.W."/>
            <person name="Robinson-Rechavi M."/>
            <person name="Braasch I."/>
            <person name="Lecointre G."/>
            <person name="Bobe J."/>
            <person name="Postlethwait J.H."/>
            <person name="Berthelot C."/>
            <person name="Roest Crollius H."/>
            <person name="Guiguen Y."/>
        </authorList>
    </citation>
    <scope>NUCLEOTIDE SEQUENCE</scope>
    <source>
        <strain evidence="2">WJC10195</strain>
    </source>
</reference>
<keyword evidence="3" id="KW-1185">Reference proteome</keyword>
<gene>
    <name evidence="2" type="ORF">SKAU_G00307660</name>
</gene>
<name>A0A9Q1IKX6_SYNKA</name>
<evidence type="ECO:0000313" key="3">
    <source>
        <dbReference type="Proteomes" id="UP001152622"/>
    </source>
</evidence>
<proteinExistence type="predicted"/>
<dbReference type="Proteomes" id="UP001152622">
    <property type="component" value="Chromosome 13"/>
</dbReference>
<organism evidence="2 3">
    <name type="scientific">Synaphobranchus kaupii</name>
    <name type="common">Kaup's arrowtooth eel</name>
    <dbReference type="NCBI Taxonomy" id="118154"/>
    <lineage>
        <taxon>Eukaryota</taxon>
        <taxon>Metazoa</taxon>
        <taxon>Chordata</taxon>
        <taxon>Craniata</taxon>
        <taxon>Vertebrata</taxon>
        <taxon>Euteleostomi</taxon>
        <taxon>Actinopterygii</taxon>
        <taxon>Neopterygii</taxon>
        <taxon>Teleostei</taxon>
        <taxon>Anguilliformes</taxon>
        <taxon>Synaphobranchidae</taxon>
        <taxon>Synaphobranchus</taxon>
    </lineage>
</organism>
<feature type="region of interest" description="Disordered" evidence="1">
    <location>
        <begin position="88"/>
        <end position="107"/>
    </location>
</feature>
<accession>A0A9Q1IKX6</accession>
<comment type="caution">
    <text evidence="2">The sequence shown here is derived from an EMBL/GenBank/DDBJ whole genome shotgun (WGS) entry which is preliminary data.</text>
</comment>
<evidence type="ECO:0000313" key="2">
    <source>
        <dbReference type="EMBL" id="KAJ8343437.1"/>
    </source>
</evidence>